<evidence type="ECO:0000259" key="1">
    <source>
        <dbReference type="Pfam" id="PF13556"/>
    </source>
</evidence>
<dbReference type="InterPro" id="IPR025736">
    <property type="entry name" value="PucR_C-HTH_dom"/>
</dbReference>
<feature type="domain" description="PucR C-terminal helix-turn-helix" evidence="1">
    <location>
        <begin position="15"/>
        <end position="65"/>
    </location>
</feature>
<comment type="caution">
    <text evidence="2">The sequence shown here is derived from an EMBL/GenBank/DDBJ whole genome shotgun (WGS) entry which is preliminary data.</text>
</comment>
<dbReference type="Gene3D" id="1.10.10.2840">
    <property type="entry name" value="PucR C-terminal helix-turn-helix domain"/>
    <property type="match status" value="1"/>
</dbReference>
<evidence type="ECO:0000313" key="2">
    <source>
        <dbReference type="EMBL" id="NMH96170.1"/>
    </source>
</evidence>
<dbReference type="Proteomes" id="UP000820669">
    <property type="component" value="Unassembled WGS sequence"/>
</dbReference>
<keyword evidence="3" id="KW-1185">Reference proteome</keyword>
<dbReference type="Pfam" id="PF13556">
    <property type="entry name" value="HTH_30"/>
    <property type="match status" value="1"/>
</dbReference>
<accession>A0ABX1S3Q5</accession>
<proteinExistence type="predicted"/>
<name>A0ABX1S3Q5_9PSEU</name>
<dbReference type="EMBL" id="JAAXLA010000003">
    <property type="protein sequence ID" value="NMH96170.1"/>
    <property type="molecule type" value="Genomic_DNA"/>
</dbReference>
<reference evidence="2 3" key="1">
    <citation type="submission" date="2020-04" db="EMBL/GenBank/DDBJ databases">
        <authorList>
            <person name="Klaysubun C."/>
            <person name="Duangmal K."/>
            <person name="Lipun K."/>
        </authorList>
    </citation>
    <scope>NUCLEOTIDE SEQUENCE [LARGE SCALE GENOMIC DNA]</scope>
    <source>
        <strain evidence="2 3">K10HN5</strain>
    </source>
</reference>
<organism evidence="2 3">
    <name type="scientific">Pseudonocardia acidicola</name>
    <dbReference type="NCBI Taxonomy" id="2724939"/>
    <lineage>
        <taxon>Bacteria</taxon>
        <taxon>Bacillati</taxon>
        <taxon>Actinomycetota</taxon>
        <taxon>Actinomycetes</taxon>
        <taxon>Pseudonocardiales</taxon>
        <taxon>Pseudonocardiaceae</taxon>
        <taxon>Pseudonocardia</taxon>
    </lineage>
</organism>
<evidence type="ECO:0000313" key="3">
    <source>
        <dbReference type="Proteomes" id="UP000820669"/>
    </source>
</evidence>
<dbReference type="RefSeq" id="WP_169379544.1">
    <property type="nucleotide sequence ID" value="NZ_JAAXLA010000003.1"/>
</dbReference>
<sequence>MRKLADAQDDTGNDLIRTLWIYDLCDGDPGRTASMLRIHVSTVRFRIWHIREITGLEIGQAAVRQRFLRSTRAGFRPDCPPGAAAVG</sequence>
<protein>
    <submittedName>
        <fullName evidence="2">PucR family transcriptional regulator</fullName>
    </submittedName>
</protein>
<gene>
    <name evidence="2" type="ORF">HF526_02350</name>
</gene>
<dbReference type="InterPro" id="IPR042070">
    <property type="entry name" value="PucR_C-HTH_sf"/>
</dbReference>